<organism evidence="2 3">
    <name type="scientific">Marinomonas profundimaris</name>
    <dbReference type="NCBI Taxonomy" id="1208321"/>
    <lineage>
        <taxon>Bacteria</taxon>
        <taxon>Pseudomonadati</taxon>
        <taxon>Pseudomonadota</taxon>
        <taxon>Gammaproteobacteria</taxon>
        <taxon>Oceanospirillales</taxon>
        <taxon>Oceanospirillaceae</taxon>
        <taxon>Marinomonas</taxon>
    </lineage>
</organism>
<evidence type="ECO:0000313" key="3">
    <source>
        <dbReference type="Proteomes" id="UP000018857"/>
    </source>
</evidence>
<comment type="caution">
    <text evidence="2">The sequence shown here is derived from an EMBL/GenBank/DDBJ whole genome shotgun (WGS) entry which is preliminary data.</text>
</comment>
<protein>
    <submittedName>
        <fullName evidence="2">Uncharacterized protein</fullName>
    </submittedName>
</protein>
<keyword evidence="1" id="KW-0732">Signal</keyword>
<feature type="signal peptide" evidence="1">
    <location>
        <begin position="1"/>
        <end position="20"/>
    </location>
</feature>
<dbReference type="PATRIC" id="fig|1208321.3.peg.2399"/>
<sequence length="219" mass="24758">MINKVFFLIFLAFISGNSFAMPILSVFNESLSERVKVSGRFHAGLQINTTIPSDKLYVLMPENSDKKLCVDIASVDGIYRANIIYQLNSEQKGYIELPFDSKYKSQLLQYRPLDLAVKATIGTSCGSMGNRNILASWGKDSDATSLVLLIRSDARSDVAYIPDIKNPSHKVKCQKIETRYNVAYDKYCLFEGLELQSVNSIEVERKNLRLIPHETFEVN</sequence>
<accession>W1RXI7</accession>
<feature type="chain" id="PRO_5004808840" evidence="1">
    <location>
        <begin position="21"/>
        <end position="219"/>
    </location>
</feature>
<dbReference type="AlphaFoldDB" id="W1RXI7"/>
<proteinExistence type="predicted"/>
<evidence type="ECO:0000256" key="1">
    <source>
        <dbReference type="SAM" id="SignalP"/>
    </source>
</evidence>
<dbReference type="RefSeq" id="WP_024024490.1">
    <property type="nucleotide sequence ID" value="NZ_AYOZ01000027.1"/>
</dbReference>
<dbReference type="Proteomes" id="UP000018857">
    <property type="component" value="Unassembled WGS sequence"/>
</dbReference>
<dbReference type="OrthoDB" id="6359379at2"/>
<evidence type="ECO:0000313" key="2">
    <source>
        <dbReference type="EMBL" id="ETI59558.1"/>
    </source>
</evidence>
<keyword evidence="3" id="KW-1185">Reference proteome</keyword>
<gene>
    <name evidence="2" type="ORF">D104_12060</name>
</gene>
<reference evidence="2 3" key="1">
    <citation type="journal article" date="2014" name="Genome Announc.">
        <title>Draft Genome Sequence of Marinomonas sp. Strain D104, a Polycyclic Aromatic Hydrocarbon-Degrading Bacterium from the Deep-Sea Sediment of the Arctic Ocean.</title>
        <authorList>
            <person name="Dong C."/>
            <person name="Bai X."/>
            <person name="Lai Q."/>
            <person name="Xie Y."/>
            <person name="Chen X."/>
            <person name="Shao Z."/>
        </authorList>
    </citation>
    <scope>NUCLEOTIDE SEQUENCE [LARGE SCALE GENOMIC DNA]</scope>
    <source>
        <strain evidence="2 3">D104</strain>
    </source>
</reference>
<dbReference type="EMBL" id="AYOZ01000027">
    <property type="protein sequence ID" value="ETI59558.1"/>
    <property type="molecule type" value="Genomic_DNA"/>
</dbReference>
<name>W1RXI7_9GAMM</name>